<keyword evidence="2" id="KW-0812">Transmembrane</keyword>
<feature type="transmembrane region" description="Helical" evidence="2">
    <location>
        <begin position="223"/>
        <end position="244"/>
    </location>
</feature>
<feature type="compositionally biased region" description="Low complexity" evidence="1">
    <location>
        <begin position="250"/>
        <end position="264"/>
    </location>
</feature>
<keyword evidence="2" id="KW-0472">Membrane</keyword>
<evidence type="ECO:0000256" key="1">
    <source>
        <dbReference type="SAM" id="MobiDB-lite"/>
    </source>
</evidence>
<gene>
    <name evidence="4" type="ORF">GCM10010170_047600</name>
</gene>
<evidence type="ECO:0000259" key="3">
    <source>
        <dbReference type="Pfam" id="PF13490"/>
    </source>
</evidence>
<organism evidence="4 5">
    <name type="scientific">Dactylosporangium salmoneum</name>
    <dbReference type="NCBI Taxonomy" id="53361"/>
    <lineage>
        <taxon>Bacteria</taxon>
        <taxon>Bacillati</taxon>
        <taxon>Actinomycetota</taxon>
        <taxon>Actinomycetes</taxon>
        <taxon>Micromonosporales</taxon>
        <taxon>Micromonosporaceae</taxon>
        <taxon>Dactylosporangium</taxon>
    </lineage>
</organism>
<accession>A0ABP5TKI3</accession>
<dbReference type="InterPro" id="IPR027383">
    <property type="entry name" value="Znf_put"/>
</dbReference>
<evidence type="ECO:0000256" key="2">
    <source>
        <dbReference type="SAM" id="Phobius"/>
    </source>
</evidence>
<comment type="caution">
    <text evidence="4">The sequence shown here is derived from an EMBL/GenBank/DDBJ whole genome shotgun (WGS) entry which is preliminary data.</text>
</comment>
<dbReference type="EMBL" id="BAAARV010000034">
    <property type="protein sequence ID" value="GAA2355280.1"/>
    <property type="molecule type" value="Genomic_DNA"/>
</dbReference>
<feature type="domain" description="Putative zinc-finger" evidence="3">
    <location>
        <begin position="46"/>
        <end position="80"/>
    </location>
</feature>
<dbReference type="Proteomes" id="UP001501444">
    <property type="component" value="Unassembled WGS sequence"/>
</dbReference>
<feature type="transmembrane region" description="Helical" evidence="2">
    <location>
        <begin position="170"/>
        <end position="186"/>
    </location>
</feature>
<evidence type="ECO:0000313" key="5">
    <source>
        <dbReference type="Proteomes" id="UP001501444"/>
    </source>
</evidence>
<protein>
    <recommendedName>
        <fullName evidence="3">Putative zinc-finger domain-containing protein</fullName>
    </recommendedName>
</protein>
<feature type="transmembrane region" description="Helical" evidence="2">
    <location>
        <begin position="193"/>
        <end position="211"/>
    </location>
</feature>
<reference evidence="5" key="1">
    <citation type="journal article" date="2019" name="Int. J. Syst. Evol. Microbiol.">
        <title>The Global Catalogue of Microorganisms (GCM) 10K type strain sequencing project: providing services to taxonomists for standard genome sequencing and annotation.</title>
        <authorList>
            <consortium name="The Broad Institute Genomics Platform"/>
            <consortium name="The Broad Institute Genome Sequencing Center for Infectious Disease"/>
            <person name="Wu L."/>
            <person name="Ma J."/>
        </authorList>
    </citation>
    <scope>NUCLEOTIDE SEQUENCE [LARGE SCALE GENOMIC DNA]</scope>
    <source>
        <strain evidence="5">JCM 3272</strain>
    </source>
</reference>
<sequence>MSYFPESTPKVVYPIIPMDVTLRRRRIAAAGWNQPGMSGDNPTVECALFREALSARIDGEDEPIEPALVDAHLAGCAGCREWEREARAVTRLVRLQPVLGTPPPVEALLAGFSAEKQKRSGTAAKKRLVLVLRVLLGVFGAAQFVLGIAQAATAATTAHVHNSGHVFHESAAWNVAIGAGFAWIATRRATPAGALPMLTAFVALLALLSTSDLLAGTVETTRLVSHLFVLAGYAIVVALSRPGLDPGRPPAGRQGPPWRWGRPPGLDEEPAAPAPAPARLRLIEGQAHAGNSPRKAA</sequence>
<feature type="region of interest" description="Disordered" evidence="1">
    <location>
        <begin position="245"/>
        <end position="297"/>
    </location>
</feature>
<name>A0ABP5TKI3_9ACTN</name>
<dbReference type="Pfam" id="PF13490">
    <property type="entry name" value="zf-HC2"/>
    <property type="match status" value="1"/>
</dbReference>
<keyword evidence="5" id="KW-1185">Reference proteome</keyword>
<proteinExistence type="predicted"/>
<feature type="transmembrane region" description="Helical" evidence="2">
    <location>
        <begin position="128"/>
        <end position="150"/>
    </location>
</feature>
<keyword evidence="2" id="KW-1133">Transmembrane helix</keyword>
<evidence type="ECO:0000313" key="4">
    <source>
        <dbReference type="EMBL" id="GAA2355280.1"/>
    </source>
</evidence>